<evidence type="ECO:0000313" key="2">
    <source>
        <dbReference type="EMBL" id="QGZ41026.1"/>
    </source>
</evidence>
<protein>
    <recommendedName>
        <fullName evidence="6">DUF2029 domain-containing protein</fullName>
    </recommendedName>
</protein>
<feature type="transmembrane region" description="Helical" evidence="1">
    <location>
        <begin position="98"/>
        <end position="118"/>
    </location>
</feature>
<feature type="transmembrane region" description="Helical" evidence="1">
    <location>
        <begin position="149"/>
        <end position="166"/>
    </location>
</feature>
<keyword evidence="1" id="KW-1133">Transmembrane helix</keyword>
<reference evidence="2 5" key="3">
    <citation type="submission" date="2019-12" db="EMBL/GenBank/DDBJ databases">
        <title>Draft Genome Sequences of Six Type Strains of the Genus Massilia.</title>
        <authorList>
            <person name="Miess H."/>
            <person name="Frediansyah A."/>
            <person name="Goeker M."/>
            <person name="Gross H."/>
        </authorList>
    </citation>
    <scope>NUCLEOTIDE SEQUENCE [LARGE SCALE GENOMIC DNA]</scope>
    <source>
        <strain evidence="2 5">DSM 26639</strain>
    </source>
</reference>
<dbReference type="EMBL" id="CP046904">
    <property type="protein sequence ID" value="QGZ41026.1"/>
    <property type="molecule type" value="Genomic_DNA"/>
</dbReference>
<keyword evidence="1" id="KW-0472">Membrane</keyword>
<gene>
    <name evidence="2" type="ORF">GO485_19425</name>
    <name evidence="3" type="ORF">IP92_03657</name>
</gene>
<evidence type="ECO:0008006" key="6">
    <source>
        <dbReference type="Google" id="ProtNLM"/>
    </source>
</evidence>
<feature type="transmembrane region" description="Helical" evidence="1">
    <location>
        <begin position="308"/>
        <end position="327"/>
    </location>
</feature>
<evidence type="ECO:0000313" key="3">
    <source>
        <dbReference type="EMBL" id="TWI45280.1"/>
    </source>
</evidence>
<feature type="transmembrane region" description="Helical" evidence="1">
    <location>
        <begin position="178"/>
        <end position="195"/>
    </location>
</feature>
<name>A0A562PM52_9BURK</name>
<organism evidence="3 4">
    <name type="scientific">Pseudoduganella flava</name>
    <dbReference type="NCBI Taxonomy" id="871742"/>
    <lineage>
        <taxon>Bacteria</taxon>
        <taxon>Pseudomonadati</taxon>
        <taxon>Pseudomonadota</taxon>
        <taxon>Betaproteobacteria</taxon>
        <taxon>Burkholderiales</taxon>
        <taxon>Oxalobacteraceae</taxon>
        <taxon>Telluria group</taxon>
        <taxon>Pseudoduganella</taxon>
    </lineage>
</organism>
<feature type="transmembrane region" description="Helical" evidence="1">
    <location>
        <begin position="339"/>
        <end position="360"/>
    </location>
</feature>
<feature type="transmembrane region" description="Helical" evidence="1">
    <location>
        <begin position="125"/>
        <end position="143"/>
    </location>
</feature>
<sequence length="616" mass="66521">MKLLAQLEAWWLRRTALLEHPRAAARAAILVPLLCGLMSLAMGQDDSYDMRNYHLYTAHALLNDRLGVDLAPAGFHSYFNPLLDVPYFLLTKSFPAPVAGFVFGALQGLAFVLVAAIARQLLGPGRLALLLGLAGIAGAGFLSELGNSMGDNFTALLVLASIYWLLRHWEQLSARGSRAVRVLLAAGALMGLGLGLKLTNVSYAVGACAALLTVAAPLWTRVRVSFVFGIGVLAGMAATAGYWMLRMWSTYGNPLFPQFNNIFHSPMAAEFGVIDLIHLPRNAGEALLWPFVFTRDMSRVAEVPIHQIIWPLLYVAVAAWGVMTLLRKARASRGGQGDPGGLAPGGVFLLVFTAVSYLVWMRVFSIYRYLVPIELLAPLLFWLLLHTLATPSVARRVGGGLLLAASLAVLPFTTWGHAGWAKHAFTADRPPIARPDRAVIFVSSATDAPISWLAQFMPAEAAVIGIGSSFPASPAFEARVQQVIAQRGGPHYVIYPVVTDKRANGLLEKTAIARSLGLTRSEAGCRKLAWLAGHVRGLKAKVDFLPASPSGELCTLVLQERYRKDTAPENHGIEAEAVQRLAAVGQAIDPATCVTYQATVGTEPYPYRFCAVTARH</sequence>
<dbReference type="EMBL" id="VLKW01000007">
    <property type="protein sequence ID" value="TWI45280.1"/>
    <property type="molecule type" value="Genomic_DNA"/>
</dbReference>
<dbReference type="Proteomes" id="UP000315112">
    <property type="component" value="Unassembled WGS sequence"/>
</dbReference>
<dbReference type="Proteomes" id="UP000437862">
    <property type="component" value="Chromosome"/>
</dbReference>
<feature type="transmembrane region" description="Helical" evidence="1">
    <location>
        <begin position="226"/>
        <end position="245"/>
    </location>
</feature>
<feature type="transmembrane region" description="Helical" evidence="1">
    <location>
        <begin position="397"/>
        <end position="420"/>
    </location>
</feature>
<feature type="transmembrane region" description="Helical" evidence="1">
    <location>
        <begin position="366"/>
        <end position="385"/>
    </location>
</feature>
<accession>A0A562PM52</accession>
<proteinExistence type="predicted"/>
<evidence type="ECO:0000256" key="1">
    <source>
        <dbReference type="SAM" id="Phobius"/>
    </source>
</evidence>
<feature type="transmembrane region" description="Helical" evidence="1">
    <location>
        <begin position="201"/>
        <end position="219"/>
    </location>
</feature>
<evidence type="ECO:0000313" key="4">
    <source>
        <dbReference type="Proteomes" id="UP000315112"/>
    </source>
</evidence>
<reference evidence="3" key="2">
    <citation type="submission" date="2019-07" db="EMBL/GenBank/DDBJ databases">
        <authorList>
            <person name="Whitman W."/>
            <person name="Huntemann M."/>
            <person name="Clum A."/>
            <person name="Pillay M."/>
            <person name="Palaniappan K."/>
            <person name="Varghese N."/>
            <person name="Mikhailova N."/>
            <person name="Stamatis D."/>
            <person name="Reddy T."/>
            <person name="Daum C."/>
            <person name="Shapiro N."/>
            <person name="Ivanova N."/>
            <person name="Kyrpides N."/>
            <person name="Woyke T."/>
        </authorList>
    </citation>
    <scope>NUCLEOTIDE SEQUENCE</scope>
    <source>
        <strain evidence="3">CGMCC 1.10685</strain>
    </source>
</reference>
<keyword evidence="1" id="KW-0812">Transmembrane</keyword>
<dbReference type="RefSeq" id="WP_145877636.1">
    <property type="nucleotide sequence ID" value="NZ_CP046904.1"/>
</dbReference>
<dbReference type="AlphaFoldDB" id="A0A562PM52"/>
<evidence type="ECO:0000313" key="5">
    <source>
        <dbReference type="Proteomes" id="UP000437862"/>
    </source>
</evidence>
<dbReference type="OrthoDB" id="1814621at2"/>
<reference evidence="3 4" key="1">
    <citation type="journal article" date="2015" name="Stand. Genomic Sci.">
        <title>Genomic Encyclopedia of Bacterial and Archaeal Type Strains, Phase III: the genomes of soil and plant-associated and newly described type strains.</title>
        <authorList>
            <person name="Whitman W.B."/>
            <person name="Woyke T."/>
            <person name="Klenk H.P."/>
            <person name="Zhou Y."/>
            <person name="Lilburn T.G."/>
            <person name="Beck B.J."/>
            <person name="De Vos P."/>
            <person name="Vandamme P."/>
            <person name="Eisen J.A."/>
            <person name="Garrity G."/>
            <person name="Hugenholtz P."/>
            <person name="Kyrpides N.C."/>
        </authorList>
    </citation>
    <scope>NUCLEOTIDE SEQUENCE [LARGE SCALE GENOMIC DNA]</scope>
    <source>
        <strain evidence="3 4">CGMCC 1.10685</strain>
    </source>
</reference>
<feature type="transmembrane region" description="Helical" evidence="1">
    <location>
        <begin position="23"/>
        <end position="42"/>
    </location>
</feature>
<keyword evidence="5" id="KW-1185">Reference proteome</keyword>